<feature type="domain" description="RNA polymerase sigma-70 region 2" evidence="2">
    <location>
        <begin position="28"/>
        <end position="91"/>
    </location>
</feature>
<dbReference type="Gene3D" id="3.20.20.80">
    <property type="entry name" value="Glycosidases"/>
    <property type="match status" value="1"/>
</dbReference>
<evidence type="ECO:0000256" key="1">
    <source>
        <dbReference type="SAM" id="MobiDB-lite"/>
    </source>
</evidence>
<dbReference type="Pfam" id="PF11790">
    <property type="entry name" value="Glyco_hydro_cc"/>
    <property type="match status" value="1"/>
</dbReference>
<dbReference type="NCBIfam" id="TIGR02937">
    <property type="entry name" value="sigma70-ECF"/>
    <property type="match status" value="1"/>
</dbReference>
<dbReference type="GO" id="GO:0071966">
    <property type="term" value="P:fungal-type cell wall polysaccharide metabolic process"/>
    <property type="evidence" value="ECO:0007669"/>
    <property type="project" value="TreeGrafter"/>
</dbReference>
<dbReference type="InterPro" id="IPR007627">
    <property type="entry name" value="RNA_pol_sigma70_r2"/>
</dbReference>
<dbReference type="InterPro" id="IPR024655">
    <property type="entry name" value="Asl1_glyco_hydro_catalytic"/>
</dbReference>
<dbReference type="InterPro" id="IPR013325">
    <property type="entry name" value="RNA_pol_sigma_r2"/>
</dbReference>
<dbReference type="GO" id="GO:0003700">
    <property type="term" value="F:DNA-binding transcription factor activity"/>
    <property type="evidence" value="ECO:0007669"/>
    <property type="project" value="InterPro"/>
</dbReference>
<keyword evidence="5" id="KW-1185">Reference proteome</keyword>
<dbReference type="EMBL" id="LT607412">
    <property type="protein sequence ID" value="SCF06914.1"/>
    <property type="molecule type" value="Genomic_DNA"/>
</dbReference>
<dbReference type="PANTHER" id="PTHR34154">
    <property type="entry name" value="ALKALI-SENSITIVE LINKAGE PROTEIN 1"/>
    <property type="match status" value="1"/>
</dbReference>
<evidence type="ECO:0000259" key="2">
    <source>
        <dbReference type="Pfam" id="PF04542"/>
    </source>
</evidence>
<organism evidence="4 5">
    <name type="scientific">Micromonospora coriariae</name>
    <dbReference type="NCBI Taxonomy" id="285665"/>
    <lineage>
        <taxon>Bacteria</taxon>
        <taxon>Bacillati</taxon>
        <taxon>Actinomycetota</taxon>
        <taxon>Actinomycetes</taxon>
        <taxon>Micromonosporales</taxon>
        <taxon>Micromonosporaceae</taxon>
        <taxon>Micromonospora</taxon>
    </lineage>
</organism>
<dbReference type="InterPro" id="IPR053183">
    <property type="entry name" value="ASL1"/>
</dbReference>
<dbReference type="InterPro" id="IPR017853">
    <property type="entry name" value="GH"/>
</dbReference>
<evidence type="ECO:0000313" key="4">
    <source>
        <dbReference type="EMBL" id="SCF06914.1"/>
    </source>
</evidence>
<dbReference type="GO" id="GO:0006352">
    <property type="term" value="P:DNA-templated transcription initiation"/>
    <property type="evidence" value="ECO:0007669"/>
    <property type="project" value="InterPro"/>
</dbReference>
<evidence type="ECO:0000313" key="5">
    <source>
        <dbReference type="Proteomes" id="UP000198243"/>
    </source>
</evidence>
<dbReference type="AlphaFoldDB" id="A0A1C4XEV9"/>
<protein>
    <submittedName>
        <fullName evidence="4">RNA polymerase sigma factor, sigma-70 family</fullName>
    </submittedName>
</protein>
<dbReference type="SUPFAM" id="SSF51445">
    <property type="entry name" value="(Trans)glycosidases"/>
    <property type="match status" value="1"/>
</dbReference>
<dbReference type="InterPro" id="IPR014284">
    <property type="entry name" value="RNA_pol_sigma-70_dom"/>
</dbReference>
<proteinExistence type="predicted"/>
<feature type="compositionally biased region" description="Low complexity" evidence="1">
    <location>
        <begin position="352"/>
        <end position="380"/>
    </location>
</feature>
<reference evidence="5" key="1">
    <citation type="submission" date="2016-06" db="EMBL/GenBank/DDBJ databases">
        <authorList>
            <person name="Varghese N."/>
            <person name="Submissions Spin"/>
        </authorList>
    </citation>
    <scope>NUCLEOTIDE SEQUENCE [LARGE SCALE GENOMIC DNA]</scope>
    <source>
        <strain evidence="5">DSM 44875</strain>
    </source>
</reference>
<evidence type="ECO:0000259" key="3">
    <source>
        <dbReference type="Pfam" id="PF11790"/>
    </source>
</evidence>
<dbReference type="RefSeq" id="WP_231930348.1">
    <property type="nucleotide sequence ID" value="NZ_LT607412.1"/>
</dbReference>
<dbReference type="Gene3D" id="1.10.1740.10">
    <property type="match status" value="1"/>
</dbReference>
<feature type="domain" description="Asl1-like glycosyl hydrolase catalytic" evidence="3">
    <location>
        <begin position="399"/>
        <end position="619"/>
    </location>
</feature>
<dbReference type="Pfam" id="PF04542">
    <property type="entry name" value="Sigma70_r2"/>
    <property type="match status" value="1"/>
</dbReference>
<dbReference type="Proteomes" id="UP000198243">
    <property type="component" value="Chromosome I"/>
</dbReference>
<sequence length="623" mass="66584">MRGTGRGGADTEMVVAARNGDRRALDALVAASLPLVYNVVGRALRGHADVDDVVQETLLRVVRHLPDLRDPAAYRSWLIAITVRQVRDREQQRRAALAHTADLDTAYGVPDPAADFAGITILRLGLTDQRREVAEATRWLDDDDQTLLSLWWLEATGNLDRADLASALGLTEGHTAVRIQRMKEQLEVSRTVVRALHASATCPALRDVTRTWDGRPSPLWRKRLARHVRECGACGSWARDLLPVDRLLAGLPLLPIPPGTAEHLAAGVTALPTPAEPLGVEALRITGGPRTPFTFGSKGVLGPIAAAAGVAALVIGAIVVARPTGSTPSPAAAPAIAAPPSTTPLVTPPSATPAATTSPATTPKPKPTTARPAAPAPAVTSKRKGAGVWTFDGVSEALANSGASWYYTWNAGHPGVTSAKGSEFVPMIWGAKSVTAGNLQQAKKNGRYLLGFNEPDMGGQANMSVEQALDLWPRLESTGLPLGSPAVAWGGDRPGEWLDRFMTGAKDRGYRVDFIALHWYGGDFTTANAVNQLRSYLQAVHNRYKLPIWLTEFALIDFSNGVRFPSQAQQAAFLTAATRMLGGLPWLHRYAWFGLPATDKDQTGLFRTGSTATAVGRAYQAAR</sequence>
<feature type="compositionally biased region" description="Low complexity" evidence="1">
    <location>
        <begin position="329"/>
        <end position="345"/>
    </location>
</feature>
<dbReference type="SUPFAM" id="SSF88946">
    <property type="entry name" value="Sigma2 domain of RNA polymerase sigma factors"/>
    <property type="match status" value="1"/>
</dbReference>
<dbReference type="PANTHER" id="PTHR34154:SF3">
    <property type="entry name" value="ALKALI-SENSITIVE LINKAGE PROTEIN 1"/>
    <property type="match status" value="1"/>
</dbReference>
<gene>
    <name evidence="4" type="ORF">GA0070607_5144</name>
</gene>
<accession>A0A1C4XEV9</accession>
<name>A0A1C4XEV9_9ACTN</name>
<feature type="region of interest" description="Disordered" evidence="1">
    <location>
        <begin position="329"/>
        <end position="382"/>
    </location>
</feature>